<feature type="region of interest" description="Disordered" evidence="1">
    <location>
        <begin position="347"/>
        <end position="371"/>
    </location>
</feature>
<comment type="caution">
    <text evidence="2">The sequence shown here is derived from an EMBL/GenBank/DDBJ whole genome shotgun (WGS) entry which is preliminary data.</text>
</comment>
<dbReference type="OrthoDB" id="10464472at2759"/>
<evidence type="ECO:0000256" key="1">
    <source>
        <dbReference type="SAM" id="MobiDB-lite"/>
    </source>
</evidence>
<dbReference type="InterPro" id="IPR012337">
    <property type="entry name" value="RNaseH-like_sf"/>
</dbReference>
<gene>
    <name evidence="2" type="ORF">FOL47_003567</name>
</gene>
<evidence type="ECO:0000313" key="2">
    <source>
        <dbReference type="EMBL" id="KAF4648243.1"/>
    </source>
</evidence>
<sequence>WHTAPGAGNIDSIANYGPYHHVTIDVCRLTRHVTWQHIPDETTQSILDALCRAQVRAGPFRVIFCDRASYFRSSVFKDQVARRLGATVHLLSRHAPWEGSHERHHGVMCALLRNSLRHCSGRLQPLSAQQRQDLFDRICLVHNNLPLGSYLWLNGTQLPVCPELLCNGRLRSLNMTTMMFCNNVLPYRAAQAAQKSFLSEGWALIKRRNSSVRPSTSVAPDSFDPGRTVLIYSPAPRKLAKNFTVAHVSQKISRNRVEVVLPTGVKTVENMYNVLPIGRHPEDYKARVCGPSLIGMTVRVWIADDSGSGSWYDGYVSDQSSDLEVLVNWKNGDPEEWLDLSVERWQPSPGNLAGVGTPPGGRVESDEDCIP</sequence>
<proteinExistence type="predicted"/>
<dbReference type="AlphaFoldDB" id="A0A7J6KLU8"/>
<keyword evidence="3" id="KW-1185">Reference proteome</keyword>
<organism evidence="2 3">
    <name type="scientific">Perkinsus chesapeaki</name>
    <name type="common">Clam parasite</name>
    <name type="synonym">Perkinsus andrewsi</name>
    <dbReference type="NCBI Taxonomy" id="330153"/>
    <lineage>
        <taxon>Eukaryota</taxon>
        <taxon>Sar</taxon>
        <taxon>Alveolata</taxon>
        <taxon>Perkinsozoa</taxon>
        <taxon>Perkinsea</taxon>
        <taxon>Perkinsida</taxon>
        <taxon>Perkinsidae</taxon>
        <taxon>Perkinsus</taxon>
    </lineage>
</organism>
<accession>A0A7J6KLU8</accession>
<reference evidence="2 3" key="1">
    <citation type="submission" date="2020-04" db="EMBL/GenBank/DDBJ databases">
        <title>Perkinsus chesapeaki whole genome sequence.</title>
        <authorList>
            <person name="Bogema D.R."/>
        </authorList>
    </citation>
    <scope>NUCLEOTIDE SEQUENCE [LARGE SCALE GENOMIC DNA]</scope>
    <source>
        <strain evidence="2">ATCC PRA-425</strain>
    </source>
</reference>
<dbReference type="EMBL" id="JAAPAO010002100">
    <property type="protein sequence ID" value="KAF4648243.1"/>
    <property type="molecule type" value="Genomic_DNA"/>
</dbReference>
<dbReference type="Gene3D" id="3.30.420.10">
    <property type="entry name" value="Ribonuclease H-like superfamily/Ribonuclease H"/>
    <property type="match status" value="1"/>
</dbReference>
<evidence type="ECO:0000313" key="3">
    <source>
        <dbReference type="Proteomes" id="UP000591131"/>
    </source>
</evidence>
<evidence type="ECO:0008006" key="4">
    <source>
        <dbReference type="Google" id="ProtNLM"/>
    </source>
</evidence>
<name>A0A7J6KLU8_PERCH</name>
<feature type="non-terminal residue" evidence="2">
    <location>
        <position position="1"/>
    </location>
</feature>
<dbReference type="SUPFAM" id="SSF53098">
    <property type="entry name" value="Ribonuclease H-like"/>
    <property type="match status" value="1"/>
</dbReference>
<dbReference type="InterPro" id="IPR036397">
    <property type="entry name" value="RNaseH_sf"/>
</dbReference>
<dbReference type="GO" id="GO:0003676">
    <property type="term" value="F:nucleic acid binding"/>
    <property type="evidence" value="ECO:0007669"/>
    <property type="project" value="InterPro"/>
</dbReference>
<protein>
    <recommendedName>
        <fullName evidence="4">Integrase catalytic domain-containing protein</fullName>
    </recommendedName>
</protein>
<dbReference type="Proteomes" id="UP000591131">
    <property type="component" value="Unassembled WGS sequence"/>
</dbReference>